<dbReference type="Proteomes" id="UP000323708">
    <property type="component" value="Unassembled WGS sequence"/>
</dbReference>
<comment type="similarity">
    <text evidence="8">Belongs to the FtsL family.</text>
</comment>
<comment type="subunit">
    <text evidence="8">Part of a complex composed of FtsB, FtsL and FtsQ.</text>
</comment>
<evidence type="ECO:0000313" key="10">
    <source>
        <dbReference type="EMBL" id="KAA1194496.1"/>
    </source>
</evidence>
<keyword evidence="11" id="KW-1185">Reference proteome</keyword>
<dbReference type="RefSeq" id="WP_149609965.1">
    <property type="nucleotide sequence ID" value="NZ_VTUX01000001.1"/>
</dbReference>
<dbReference type="InterPro" id="IPR011922">
    <property type="entry name" value="Cell_div_FtsL"/>
</dbReference>
<proteinExistence type="inferred from homology"/>
<protein>
    <recommendedName>
        <fullName evidence="8 9">Cell division protein FtsL</fullName>
    </recommendedName>
</protein>
<keyword evidence="3 8" id="KW-0132">Cell division</keyword>
<comment type="subcellular location">
    <subcellularLocation>
        <location evidence="8">Cell inner membrane</location>
        <topology evidence="8">Single-pass type II membrane protein</topology>
    </subcellularLocation>
    <subcellularLocation>
        <location evidence="1">Cell membrane</location>
        <topology evidence="1">Single-pass type II membrane protein</topology>
    </subcellularLocation>
    <text evidence="8">Localizes to the division septum where it forms a ring structure.</text>
</comment>
<gene>
    <name evidence="8 10" type="primary">ftsL</name>
    <name evidence="10" type="ORF">F0M18_03450</name>
</gene>
<name>A0A5B0X5A0_9GAMM</name>
<evidence type="ECO:0000256" key="2">
    <source>
        <dbReference type="ARBA" id="ARBA00022475"/>
    </source>
</evidence>
<dbReference type="AlphaFoldDB" id="A0A5B0X5A0"/>
<evidence type="ECO:0000256" key="7">
    <source>
        <dbReference type="ARBA" id="ARBA00023306"/>
    </source>
</evidence>
<evidence type="ECO:0000256" key="4">
    <source>
        <dbReference type="ARBA" id="ARBA00022692"/>
    </source>
</evidence>
<dbReference type="HAMAP" id="MF_00910">
    <property type="entry name" value="FtsL"/>
    <property type="match status" value="1"/>
</dbReference>
<keyword evidence="8" id="KW-0997">Cell inner membrane</keyword>
<evidence type="ECO:0000256" key="3">
    <source>
        <dbReference type="ARBA" id="ARBA00022618"/>
    </source>
</evidence>
<dbReference type="NCBIfam" id="TIGR02209">
    <property type="entry name" value="ftsL_broad"/>
    <property type="match status" value="1"/>
</dbReference>
<dbReference type="GO" id="GO:0043093">
    <property type="term" value="P:FtsZ-dependent cytokinesis"/>
    <property type="evidence" value="ECO:0007669"/>
    <property type="project" value="UniProtKB-UniRule"/>
</dbReference>
<evidence type="ECO:0000256" key="8">
    <source>
        <dbReference type="HAMAP-Rule" id="MF_00910"/>
    </source>
</evidence>
<dbReference type="EMBL" id="VTUX01000001">
    <property type="protein sequence ID" value="KAA1194496.1"/>
    <property type="molecule type" value="Genomic_DNA"/>
</dbReference>
<evidence type="ECO:0000313" key="11">
    <source>
        <dbReference type="Proteomes" id="UP000323708"/>
    </source>
</evidence>
<dbReference type="PANTHER" id="PTHR37479:SF1">
    <property type="entry name" value="CELL DIVISION PROTEIN FTSL"/>
    <property type="match status" value="1"/>
</dbReference>
<evidence type="ECO:0000256" key="5">
    <source>
        <dbReference type="ARBA" id="ARBA00022989"/>
    </source>
</evidence>
<reference evidence="10 11" key="1">
    <citation type="submission" date="2019-09" db="EMBL/GenBank/DDBJ databases">
        <authorList>
            <person name="Chen X.-Y."/>
        </authorList>
    </citation>
    <scope>NUCLEOTIDE SEQUENCE [LARGE SCALE GENOMIC DNA]</scope>
    <source>
        <strain evidence="10 11">NY5</strain>
    </source>
</reference>
<evidence type="ECO:0000256" key="6">
    <source>
        <dbReference type="ARBA" id="ARBA00023136"/>
    </source>
</evidence>
<keyword evidence="5 8" id="KW-1133">Transmembrane helix</keyword>
<sequence>MSRRAVAGKTMVTAAVKPASPGRTLLWLSLSLLVTVVASAFAVIHSTHACRELYAQLQVLESMQWNLQEDYSRLLLEESVWASHHRVETVARQELLMSEPDLARYRVVTQ</sequence>
<keyword evidence="7 8" id="KW-0131">Cell cycle</keyword>
<accession>A0A5B0X5A0</accession>
<dbReference type="GO" id="GO:0032153">
    <property type="term" value="C:cell division site"/>
    <property type="evidence" value="ECO:0007669"/>
    <property type="project" value="UniProtKB-UniRule"/>
</dbReference>
<organism evidence="10 11">
    <name type="scientific">Pseudohalioglobus sediminis</name>
    <dbReference type="NCBI Taxonomy" id="2606449"/>
    <lineage>
        <taxon>Bacteria</taxon>
        <taxon>Pseudomonadati</taxon>
        <taxon>Pseudomonadota</taxon>
        <taxon>Gammaproteobacteria</taxon>
        <taxon>Cellvibrionales</taxon>
        <taxon>Halieaceae</taxon>
        <taxon>Pseudohalioglobus</taxon>
    </lineage>
</organism>
<evidence type="ECO:0000256" key="1">
    <source>
        <dbReference type="ARBA" id="ARBA00004401"/>
    </source>
</evidence>
<keyword evidence="2 8" id="KW-1003">Cell membrane</keyword>
<dbReference type="GO" id="GO:0005886">
    <property type="term" value="C:plasma membrane"/>
    <property type="evidence" value="ECO:0007669"/>
    <property type="project" value="UniProtKB-SubCell"/>
</dbReference>
<keyword evidence="4 8" id="KW-0812">Transmembrane</keyword>
<comment type="function">
    <text evidence="8">Essential cell division protein. May link together the upstream cell division proteins, which are predominantly cytoplasmic, with the downstream cell division proteins, which are predominantly periplasmic.</text>
</comment>
<dbReference type="Pfam" id="PF04999">
    <property type="entry name" value="FtsL"/>
    <property type="match status" value="1"/>
</dbReference>
<dbReference type="PANTHER" id="PTHR37479">
    <property type="entry name" value="CELL DIVISION PROTEIN FTSL"/>
    <property type="match status" value="1"/>
</dbReference>
<comment type="caution">
    <text evidence="10">The sequence shown here is derived from an EMBL/GenBank/DDBJ whole genome shotgun (WGS) entry which is preliminary data.</text>
</comment>
<keyword evidence="6 8" id="KW-0472">Membrane</keyword>
<evidence type="ECO:0000256" key="9">
    <source>
        <dbReference type="NCBIfam" id="TIGR02209"/>
    </source>
</evidence>